<dbReference type="AlphaFoldDB" id="A0A1L0FMP3"/>
<evidence type="ECO:0000256" key="3">
    <source>
        <dbReference type="ARBA" id="ARBA00023211"/>
    </source>
</evidence>
<accession>A0A1L0FMP3</accession>
<evidence type="ECO:0000256" key="1">
    <source>
        <dbReference type="ARBA" id="ARBA00022723"/>
    </source>
</evidence>
<evidence type="ECO:0000256" key="4">
    <source>
        <dbReference type="ARBA" id="ARBA00047761"/>
    </source>
</evidence>
<feature type="region of interest" description="Disordered" evidence="7">
    <location>
        <begin position="465"/>
        <end position="491"/>
    </location>
</feature>
<dbReference type="SUPFAM" id="SSF56300">
    <property type="entry name" value="Metallo-dependent phosphatases"/>
    <property type="match status" value="1"/>
</dbReference>
<dbReference type="VEuPathDB" id="FungiDB:HGUI_03030"/>
<organism evidence="9 10">
    <name type="scientific">Hanseniaspora guilliermondii</name>
    <dbReference type="NCBI Taxonomy" id="56406"/>
    <lineage>
        <taxon>Eukaryota</taxon>
        <taxon>Fungi</taxon>
        <taxon>Dikarya</taxon>
        <taxon>Ascomycota</taxon>
        <taxon>Saccharomycotina</taxon>
        <taxon>Saccharomycetes</taxon>
        <taxon>Saccharomycodales</taxon>
        <taxon>Saccharomycodaceae</taxon>
        <taxon>Hanseniaspora</taxon>
    </lineage>
</organism>
<comment type="similarity">
    <text evidence="6">Belongs to the PPP phosphatase family.</text>
</comment>
<evidence type="ECO:0000256" key="7">
    <source>
        <dbReference type="SAM" id="MobiDB-lite"/>
    </source>
</evidence>
<reference evidence="10" key="1">
    <citation type="submission" date="2016-11" db="EMBL/GenBank/DDBJ databases">
        <authorList>
            <person name="Guldener U."/>
        </authorList>
    </citation>
    <scope>NUCLEOTIDE SEQUENCE [LARGE SCALE GENOMIC DNA]</scope>
</reference>
<sequence length="539" mass="61978">MSYDLVKEVDLDYCLDLLYEGKILPPITVEYICSSLKEILIKDPNVLILKSPITVVGDIHGQFHDLKMIFDKIGGRIPDTNYLFLGDYVDRGLYSLETIMLLFVLKLRYPNRIHLLRGNHESRQITQSYGFFMEVITKYEEYQDMINDRLTRKLDSYLANKFDLSSQFKGMDLNEHDDSNDNHDLGRSVYQNIASVFDYLSLCALVDDEIFCVHGGLSPNIQYIDQINLIDRIKEIPHDGPMADLVWSDPDTSFGTAPSVFGNGTGSRWAETKCTSKKSSKTFMHGQSVNEGDENFEISSRGAGYIFSKKIVELFCHRNKIKKIFRAHQLCQEGVLDLFDGLLTTVWSAPNYCYRCGNKAVIVEINGVDKYFYNVFEADNNYKLETDKRILMLNPSYFTQVEEEEINEFYEDYGEDEDELDDSDSDSELEENDHIVLTEDDINLQAEKNDIPGLELKMSLSKEKKNKINEQSSKNDNSLKRRNSVSSGVSISDEDLDTLGLEVEPVVWNQSALENFPIDVFSDQYQKTNSKQRHVEYFL</sequence>
<keyword evidence="1" id="KW-0479">Metal-binding</keyword>
<dbReference type="Proteomes" id="UP000183365">
    <property type="component" value="Unassembled WGS sequence"/>
</dbReference>
<evidence type="ECO:0000256" key="2">
    <source>
        <dbReference type="ARBA" id="ARBA00022801"/>
    </source>
</evidence>
<evidence type="ECO:0000313" key="10">
    <source>
        <dbReference type="Proteomes" id="UP000183365"/>
    </source>
</evidence>
<name>A0A1L0FMP3_9ASCO</name>
<dbReference type="InterPro" id="IPR047129">
    <property type="entry name" value="PPA2-like"/>
</dbReference>
<dbReference type="GO" id="GO:0004722">
    <property type="term" value="F:protein serine/threonine phosphatase activity"/>
    <property type="evidence" value="ECO:0007669"/>
    <property type="project" value="UniProtKB-EC"/>
</dbReference>
<keyword evidence="3" id="KW-0464">Manganese</keyword>
<dbReference type="SMART" id="SM00156">
    <property type="entry name" value="PP2Ac"/>
    <property type="match status" value="1"/>
</dbReference>
<protein>
    <recommendedName>
        <fullName evidence="6">Serine/threonine-protein phosphatase</fullName>
        <ecNumber evidence="6">3.1.3.16</ecNumber>
    </recommendedName>
</protein>
<keyword evidence="2 6" id="KW-0378">Hydrolase</keyword>
<feature type="domain" description="Serine/threonine specific protein phosphatases" evidence="8">
    <location>
        <begin position="116"/>
        <end position="121"/>
    </location>
</feature>
<evidence type="ECO:0000256" key="5">
    <source>
        <dbReference type="ARBA" id="ARBA00048336"/>
    </source>
</evidence>
<dbReference type="EMBL" id="FQNF01000066">
    <property type="protein sequence ID" value="SGZ40830.1"/>
    <property type="molecule type" value="Genomic_DNA"/>
</dbReference>
<dbReference type="Gene3D" id="3.60.21.10">
    <property type="match status" value="1"/>
</dbReference>
<dbReference type="Pfam" id="PF00149">
    <property type="entry name" value="Metallophos"/>
    <property type="match status" value="1"/>
</dbReference>
<keyword evidence="10" id="KW-1185">Reference proteome</keyword>
<evidence type="ECO:0000259" key="8">
    <source>
        <dbReference type="PROSITE" id="PS00125"/>
    </source>
</evidence>
<dbReference type="PROSITE" id="PS00125">
    <property type="entry name" value="SER_THR_PHOSPHATASE"/>
    <property type="match status" value="1"/>
</dbReference>
<dbReference type="PRINTS" id="PR00114">
    <property type="entry name" value="STPHPHTASE"/>
</dbReference>
<dbReference type="OrthoDB" id="1930084at2759"/>
<evidence type="ECO:0000313" key="9">
    <source>
        <dbReference type="EMBL" id="SGZ40830.1"/>
    </source>
</evidence>
<proteinExistence type="inferred from homology"/>
<dbReference type="InterPro" id="IPR029052">
    <property type="entry name" value="Metallo-depent_PP-like"/>
</dbReference>
<comment type="catalytic activity">
    <reaction evidence="5 6">
        <text>O-phospho-L-threonyl-[protein] + H2O = L-threonyl-[protein] + phosphate</text>
        <dbReference type="Rhea" id="RHEA:47004"/>
        <dbReference type="Rhea" id="RHEA-COMP:11060"/>
        <dbReference type="Rhea" id="RHEA-COMP:11605"/>
        <dbReference type="ChEBI" id="CHEBI:15377"/>
        <dbReference type="ChEBI" id="CHEBI:30013"/>
        <dbReference type="ChEBI" id="CHEBI:43474"/>
        <dbReference type="ChEBI" id="CHEBI:61977"/>
        <dbReference type="EC" id="3.1.3.16"/>
    </reaction>
</comment>
<dbReference type="InterPro" id="IPR006186">
    <property type="entry name" value="Ser/Thr-sp_prot-phosphatase"/>
</dbReference>
<dbReference type="EC" id="3.1.3.16" evidence="6"/>
<dbReference type="InterPro" id="IPR004843">
    <property type="entry name" value="Calcineurin-like_PHP"/>
</dbReference>
<evidence type="ECO:0000256" key="6">
    <source>
        <dbReference type="RuleBase" id="RU004273"/>
    </source>
</evidence>
<comment type="catalytic activity">
    <reaction evidence="4">
        <text>O-phospho-L-seryl-[protein] + H2O = L-seryl-[protein] + phosphate</text>
        <dbReference type="Rhea" id="RHEA:20629"/>
        <dbReference type="Rhea" id="RHEA-COMP:9863"/>
        <dbReference type="Rhea" id="RHEA-COMP:11604"/>
        <dbReference type="ChEBI" id="CHEBI:15377"/>
        <dbReference type="ChEBI" id="CHEBI:29999"/>
        <dbReference type="ChEBI" id="CHEBI:43474"/>
        <dbReference type="ChEBI" id="CHEBI:83421"/>
        <dbReference type="EC" id="3.1.3.16"/>
    </reaction>
</comment>
<gene>
    <name evidence="9" type="ORF">HGUI_03030</name>
</gene>
<dbReference type="GO" id="GO:0046872">
    <property type="term" value="F:metal ion binding"/>
    <property type="evidence" value="ECO:0007669"/>
    <property type="project" value="UniProtKB-KW"/>
</dbReference>
<dbReference type="PANTHER" id="PTHR45619">
    <property type="entry name" value="SERINE/THREONINE-PROTEIN PHOSPHATASE PP2A-RELATED"/>
    <property type="match status" value="1"/>
</dbReference>